<feature type="transmembrane region" description="Helical" evidence="2">
    <location>
        <begin position="51"/>
        <end position="72"/>
    </location>
</feature>
<feature type="compositionally biased region" description="Basic and acidic residues" evidence="1">
    <location>
        <begin position="195"/>
        <end position="215"/>
    </location>
</feature>
<gene>
    <name evidence="3" type="ORF">CR513_19138</name>
</gene>
<keyword evidence="2" id="KW-0472">Membrane</keyword>
<keyword evidence="4" id="KW-1185">Reference proteome</keyword>
<protein>
    <submittedName>
        <fullName evidence="3">Uncharacterized protein</fullName>
    </submittedName>
</protein>
<reference evidence="3" key="1">
    <citation type="submission" date="2018-05" db="EMBL/GenBank/DDBJ databases">
        <title>Draft genome of Mucuna pruriens seed.</title>
        <authorList>
            <person name="Nnadi N.E."/>
            <person name="Vos R."/>
            <person name="Hasami M.H."/>
            <person name="Devisetty U.K."/>
            <person name="Aguiy J.C."/>
        </authorList>
    </citation>
    <scope>NUCLEOTIDE SEQUENCE [LARGE SCALE GENOMIC DNA]</scope>
    <source>
        <strain evidence="3">JCA_2017</strain>
    </source>
</reference>
<feature type="region of interest" description="Disordered" evidence="1">
    <location>
        <begin position="195"/>
        <end position="230"/>
    </location>
</feature>
<sequence length="273" mass="30646">MNGAKASRLKNLMLGDYVTVYNLLSILYNLGATHSFISYNSINKLSFPTCLLSFNLLVSTLITTHVVTSNYARKILIFLNSKDTRFTSTNKAKVALEEGTYGYMILSFLEVKDSVEVVMNFPKVFLEEVSNLLDTDRGGQDKLAKDMGQILRESLHGPLTRGRLKKLEAEAKCLWKRTPQVHIASVNAKADALSESREKVTSSKVDRGTGKDSYKSPKGSSKHSQKSQHDEKVVLNVYQITKANYSIVNPRSFFSRTQCVLNVFRYGVNRSKI</sequence>
<keyword evidence="2" id="KW-0812">Transmembrane</keyword>
<feature type="transmembrane region" description="Helical" evidence="2">
    <location>
        <begin position="12"/>
        <end position="31"/>
    </location>
</feature>
<organism evidence="3 4">
    <name type="scientific">Mucuna pruriens</name>
    <name type="common">Velvet bean</name>
    <name type="synonym">Dolichos pruriens</name>
    <dbReference type="NCBI Taxonomy" id="157652"/>
    <lineage>
        <taxon>Eukaryota</taxon>
        <taxon>Viridiplantae</taxon>
        <taxon>Streptophyta</taxon>
        <taxon>Embryophyta</taxon>
        <taxon>Tracheophyta</taxon>
        <taxon>Spermatophyta</taxon>
        <taxon>Magnoliopsida</taxon>
        <taxon>eudicotyledons</taxon>
        <taxon>Gunneridae</taxon>
        <taxon>Pentapetalae</taxon>
        <taxon>rosids</taxon>
        <taxon>fabids</taxon>
        <taxon>Fabales</taxon>
        <taxon>Fabaceae</taxon>
        <taxon>Papilionoideae</taxon>
        <taxon>50 kb inversion clade</taxon>
        <taxon>NPAAA clade</taxon>
        <taxon>indigoferoid/millettioid clade</taxon>
        <taxon>Phaseoleae</taxon>
        <taxon>Mucuna</taxon>
    </lineage>
</organism>
<evidence type="ECO:0000313" key="4">
    <source>
        <dbReference type="Proteomes" id="UP000257109"/>
    </source>
</evidence>
<comment type="caution">
    <text evidence="3">The sequence shown here is derived from an EMBL/GenBank/DDBJ whole genome shotgun (WGS) entry which is preliminary data.</text>
</comment>
<name>A0A371H5E3_MUCPR</name>
<dbReference type="AlphaFoldDB" id="A0A371H5E3"/>
<feature type="non-terminal residue" evidence="3">
    <location>
        <position position="1"/>
    </location>
</feature>
<dbReference type="Pfam" id="PF08284">
    <property type="entry name" value="RVP_2"/>
    <property type="match status" value="1"/>
</dbReference>
<evidence type="ECO:0000313" key="3">
    <source>
        <dbReference type="EMBL" id="RDX98005.1"/>
    </source>
</evidence>
<dbReference type="EMBL" id="QJKJ01003530">
    <property type="protein sequence ID" value="RDX98005.1"/>
    <property type="molecule type" value="Genomic_DNA"/>
</dbReference>
<dbReference type="Proteomes" id="UP000257109">
    <property type="component" value="Unassembled WGS sequence"/>
</dbReference>
<evidence type="ECO:0000256" key="1">
    <source>
        <dbReference type="SAM" id="MobiDB-lite"/>
    </source>
</evidence>
<proteinExistence type="predicted"/>
<accession>A0A371H5E3</accession>
<dbReference type="OrthoDB" id="1431812at2759"/>
<keyword evidence="2" id="KW-1133">Transmembrane helix</keyword>
<evidence type="ECO:0000256" key="2">
    <source>
        <dbReference type="SAM" id="Phobius"/>
    </source>
</evidence>